<dbReference type="Proteomes" id="UP000538666">
    <property type="component" value="Unassembled WGS sequence"/>
</dbReference>
<proteinExistence type="predicted"/>
<evidence type="ECO:0000313" key="2">
    <source>
        <dbReference type="EMBL" id="MBB6144038.1"/>
    </source>
</evidence>
<protein>
    <submittedName>
        <fullName evidence="2">Putative ArsR family transcriptional regulator</fullName>
    </submittedName>
</protein>
<dbReference type="Gene3D" id="1.10.10.10">
    <property type="entry name" value="Winged helix-like DNA-binding domain superfamily/Winged helix DNA-binding domain"/>
    <property type="match status" value="1"/>
</dbReference>
<dbReference type="SUPFAM" id="SSF46785">
    <property type="entry name" value="Winged helix' DNA-binding domain"/>
    <property type="match status" value="1"/>
</dbReference>
<sequence>MKTTKSKPTAPFAYEGLDRVIHERARLSILTSLITRSDGLSFIELKQLCGLTDGNLARHLQVLEEDGMLRISKEGKSGRAQTTARITASGRSRYLEYLTILEQVVRDAASVNHEDPKGQFLRKLSPAKA</sequence>
<evidence type="ECO:0000259" key="1">
    <source>
        <dbReference type="Pfam" id="PF13601"/>
    </source>
</evidence>
<dbReference type="AlphaFoldDB" id="A0A841K045"/>
<dbReference type="OrthoDB" id="9800369at2"/>
<organism evidence="2 3">
    <name type="scientific">Silvibacterium bohemicum</name>
    <dbReference type="NCBI Taxonomy" id="1577686"/>
    <lineage>
        <taxon>Bacteria</taxon>
        <taxon>Pseudomonadati</taxon>
        <taxon>Acidobacteriota</taxon>
        <taxon>Terriglobia</taxon>
        <taxon>Terriglobales</taxon>
        <taxon>Acidobacteriaceae</taxon>
        <taxon>Silvibacterium</taxon>
    </lineage>
</organism>
<dbReference type="InterPro" id="IPR027395">
    <property type="entry name" value="WH_DNA-bd_dom"/>
</dbReference>
<dbReference type="PANTHER" id="PTHR37318">
    <property type="entry name" value="BSL7504 PROTEIN"/>
    <property type="match status" value="1"/>
</dbReference>
<dbReference type="InterPro" id="IPR036390">
    <property type="entry name" value="WH_DNA-bd_sf"/>
</dbReference>
<dbReference type="EMBL" id="JACHEK010000004">
    <property type="protein sequence ID" value="MBB6144038.1"/>
    <property type="molecule type" value="Genomic_DNA"/>
</dbReference>
<keyword evidence="3" id="KW-1185">Reference proteome</keyword>
<dbReference type="Pfam" id="PF13601">
    <property type="entry name" value="HTH_34"/>
    <property type="match status" value="1"/>
</dbReference>
<dbReference type="InterPro" id="IPR036388">
    <property type="entry name" value="WH-like_DNA-bd_sf"/>
</dbReference>
<dbReference type="PANTHER" id="PTHR37318:SF1">
    <property type="entry name" value="BSL7504 PROTEIN"/>
    <property type="match status" value="1"/>
</dbReference>
<accession>A0A841K045</accession>
<evidence type="ECO:0000313" key="3">
    <source>
        <dbReference type="Proteomes" id="UP000538666"/>
    </source>
</evidence>
<feature type="domain" description="Winged helix DNA-binding" evidence="1">
    <location>
        <begin position="26"/>
        <end position="105"/>
    </location>
</feature>
<comment type="caution">
    <text evidence="2">The sequence shown here is derived from an EMBL/GenBank/DDBJ whole genome shotgun (WGS) entry which is preliminary data.</text>
</comment>
<reference evidence="2 3" key="1">
    <citation type="submission" date="2020-08" db="EMBL/GenBank/DDBJ databases">
        <title>Genomic Encyclopedia of Type Strains, Phase IV (KMG-IV): sequencing the most valuable type-strain genomes for metagenomic binning, comparative biology and taxonomic classification.</title>
        <authorList>
            <person name="Goeker M."/>
        </authorList>
    </citation>
    <scope>NUCLEOTIDE SEQUENCE [LARGE SCALE GENOMIC DNA]</scope>
    <source>
        <strain evidence="2 3">DSM 103733</strain>
    </source>
</reference>
<dbReference type="RefSeq" id="WP_050059276.1">
    <property type="nucleotide sequence ID" value="NZ_JACHEK010000004.1"/>
</dbReference>
<gene>
    <name evidence="2" type="ORF">HNQ77_001990</name>
</gene>
<name>A0A841K045_9BACT</name>